<dbReference type="SMART" id="SM00165">
    <property type="entry name" value="UBA"/>
    <property type="match status" value="1"/>
</dbReference>
<accession>A0A813E8C2</accession>
<gene>
    <name evidence="2" type="ORF">PGLA1383_LOCUS13703</name>
</gene>
<keyword evidence="3" id="KW-1185">Reference proteome</keyword>
<evidence type="ECO:0000313" key="3">
    <source>
        <dbReference type="Proteomes" id="UP000654075"/>
    </source>
</evidence>
<name>A0A813E8C2_POLGL</name>
<dbReference type="AlphaFoldDB" id="A0A813E8C2"/>
<dbReference type="Pfam" id="PF00627">
    <property type="entry name" value="UBA"/>
    <property type="match status" value="1"/>
</dbReference>
<protein>
    <recommendedName>
        <fullName evidence="1">UBA domain-containing protein</fullName>
    </recommendedName>
</protein>
<evidence type="ECO:0000259" key="1">
    <source>
        <dbReference type="PROSITE" id="PS50030"/>
    </source>
</evidence>
<dbReference type="OMA" id="TIKMNWY"/>
<comment type="caution">
    <text evidence="2">The sequence shown here is derived from an EMBL/GenBank/DDBJ whole genome shotgun (WGS) entry which is preliminary data.</text>
</comment>
<sequence length="347" mass="39044">MEHWKADGFCEVRYLKHRYHKDGLYETIVQGVDWQQDKVWRVHKEVDGNRNLRAVKQCEQDGCGRSLQRVPDSSVKIGPGDAAVSKGTRPHSEWRCQKQLDGCVKCAVETPLGQNCYWWCPKHKWYVCQECQKNMPDKPTSKHIRGWFRGECHALDDLVMKVVDDFNLPDPQAPYGGTARYTIKMNWYPDGMAQVTDHRHDIWTILVSLGSPRVLNVDHARVLMGDGDAILFGTQKHGVPVASPAQGGRLSLVFMFQPDAQIERAALHLAGRVVPGFKPRQASQEGLSDLAWAPQGQQGDEQWNEEQWNEEDISSLYALGFELAEVQQALIACDGDVASAANLLLGV</sequence>
<dbReference type="Gene3D" id="1.10.8.10">
    <property type="entry name" value="DNA helicase RuvA subunit, C-terminal domain"/>
    <property type="match status" value="1"/>
</dbReference>
<evidence type="ECO:0000313" key="2">
    <source>
        <dbReference type="EMBL" id="CAE8595188.1"/>
    </source>
</evidence>
<dbReference type="InterPro" id="IPR009060">
    <property type="entry name" value="UBA-like_sf"/>
</dbReference>
<organism evidence="2 3">
    <name type="scientific">Polarella glacialis</name>
    <name type="common">Dinoflagellate</name>
    <dbReference type="NCBI Taxonomy" id="89957"/>
    <lineage>
        <taxon>Eukaryota</taxon>
        <taxon>Sar</taxon>
        <taxon>Alveolata</taxon>
        <taxon>Dinophyceae</taxon>
        <taxon>Suessiales</taxon>
        <taxon>Suessiaceae</taxon>
        <taxon>Polarella</taxon>
    </lineage>
</organism>
<dbReference type="OrthoDB" id="440191at2759"/>
<dbReference type="InterPro" id="IPR015940">
    <property type="entry name" value="UBA"/>
</dbReference>
<dbReference type="EMBL" id="CAJNNV010007658">
    <property type="protein sequence ID" value="CAE8595188.1"/>
    <property type="molecule type" value="Genomic_DNA"/>
</dbReference>
<dbReference type="PROSITE" id="PS50030">
    <property type="entry name" value="UBA"/>
    <property type="match status" value="1"/>
</dbReference>
<feature type="domain" description="UBA" evidence="1">
    <location>
        <begin position="307"/>
        <end position="347"/>
    </location>
</feature>
<proteinExistence type="predicted"/>
<reference evidence="2" key="1">
    <citation type="submission" date="2021-02" db="EMBL/GenBank/DDBJ databases">
        <authorList>
            <person name="Dougan E. K."/>
            <person name="Rhodes N."/>
            <person name="Thang M."/>
            <person name="Chan C."/>
        </authorList>
    </citation>
    <scope>NUCLEOTIDE SEQUENCE</scope>
</reference>
<dbReference type="Proteomes" id="UP000654075">
    <property type="component" value="Unassembled WGS sequence"/>
</dbReference>
<dbReference type="SUPFAM" id="SSF46934">
    <property type="entry name" value="UBA-like"/>
    <property type="match status" value="1"/>
</dbReference>